<evidence type="ECO:0000256" key="5">
    <source>
        <dbReference type="ARBA" id="ARBA00022692"/>
    </source>
</evidence>
<reference evidence="10 11" key="1">
    <citation type="journal article" date="2023" name="bioRxiv">
        <title>An intranuclear bacterial parasite of deep-sea mussels expresses apoptosis inhibitors acquired from its host.</title>
        <authorList>
            <person name="Gonzalez Porras M.A."/>
            <person name="Assie A."/>
            <person name="Tietjen M."/>
            <person name="Violette M."/>
            <person name="Kleiner M."/>
            <person name="Gruber-Vodicka H."/>
            <person name="Dubilier N."/>
            <person name="Leisch N."/>
        </authorList>
    </citation>
    <scope>NUCLEOTIDE SEQUENCE [LARGE SCALE GENOMIC DNA]</scope>
    <source>
        <strain evidence="10">IAP13</strain>
    </source>
</reference>
<keyword evidence="7 9" id="KW-1133">Transmembrane helix</keyword>
<feature type="transmembrane region" description="Helical" evidence="9">
    <location>
        <begin position="86"/>
        <end position="104"/>
    </location>
</feature>
<comment type="caution">
    <text evidence="10">The sequence shown here is derived from an EMBL/GenBank/DDBJ whole genome shotgun (WGS) entry which is preliminary data.</text>
</comment>
<keyword evidence="8 9" id="KW-0472">Membrane</keyword>
<gene>
    <name evidence="10" type="ORF">QS748_06115</name>
</gene>
<dbReference type="PANTHER" id="PTHR46997">
    <property type="entry name" value="LOW AFFINITY TRYPTOPHAN PERMEASE-RELATED"/>
    <property type="match status" value="1"/>
</dbReference>
<feature type="transmembrane region" description="Helical" evidence="9">
    <location>
        <begin position="284"/>
        <end position="305"/>
    </location>
</feature>
<evidence type="ECO:0000256" key="4">
    <source>
        <dbReference type="ARBA" id="ARBA00022519"/>
    </source>
</evidence>
<sequence>MSTSGSTHFWGSALLLAGTAIGAGMLALPIVTTYIGFLPALFIFVVIAFFMTLAALLMLEANLIIGKGSSLYVMAGQTLGKTGKTIATLASLGLFYSLMAAYIVGGGRLVNDAFRVLFSVEITSPIATIIFVLIAGAIVSYGTRAVDLTNRFLFLLMLVAFCIAAACLLPNVKHEYLSSYSLSLDHIWVAIPIIFTSFGYHGSVPSVIFYERDNVSMLPRVFIFGTVLSLFFYVIWLAVSIGNLHQDWLGQRGSDGSIEDLLLKLSEVGQYAHIKTFLFTFSDMALLTSVLGVALGLFHYVASFFRRTDSTIGRCQTAVLTFFPPAGFAFFFPEGFVAALGYAAIALSFLAVLLPVAIVWVLRKKGLTGDYRAPAGNWLLVACFVFGLAVILAQLITVFML</sequence>
<protein>
    <submittedName>
        <fullName evidence="10">Aromatic amino acid transport family protein</fullName>
    </submittedName>
</protein>
<organism evidence="10 11">
    <name type="scientific">Candidatus Endonucleibacter bathymodioli</name>
    <dbReference type="NCBI Taxonomy" id="539814"/>
    <lineage>
        <taxon>Bacteria</taxon>
        <taxon>Pseudomonadati</taxon>
        <taxon>Pseudomonadota</taxon>
        <taxon>Gammaproteobacteria</taxon>
        <taxon>Oceanospirillales</taxon>
        <taxon>Endozoicomonadaceae</taxon>
        <taxon>Candidatus Endonucleibacter</taxon>
    </lineage>
</organism>
<proteinExistence type="predicted"/>
<feature type="transmembrane region" description="Helical" evidence="9">
    <location>
        <begin position="339"/>
        <end position="363"/>
    </location>
</feature>
<dbReference type="Gene3D" id="1.20.1740.10">
    <property type="entry name" value="Amino acid/polyamine transporter I"/>
    <property type="match status" value="1"/>
</dbReference>
<dbReference type="AlphaFoldDB" id="A0AA90SSS8"/>
<feature type="transmembrane region" description="Helical" evidence="9">
    <location>
        <begin position="187"/>
        <end position="209"/>
    </location>
</feature>
<accession>A0AA90SSS8</accession>
<feature type="transmembrane region" description="Helical" evidence="9">
    <location>
        <begin position="12"/>
        <end position="35"/>
    </location>
</feature>
<keyword evidence="5 9" id="KW-0812">Transmembrane</keyword>
<dbReference type="GO" id="GO:0003333">
    <property type="term" value="P:amino acid transmembrane transport"/>
    <property type="evidence" value="ECO:0007669"/>
    <property type="project" value="InterPro"/>
</dbReference>
<evidence type="ECO:0000256" key="2">
    <source>
        <dbReference type="ARBA" id="ARBA00022448"/>
    </source>
</evidence>
<feature type="transmembrane region" description="Helical" evidence="9">
    <location>
        <begin position="152"/>
        <end position="172"/>
    </location>
</feature>
<feature type="transmembrane region" description="Helical" evidence="9">
    <location>
        <begin position="221"/>
        <end position="239"/>
    </location>
</feature>
<dbReference type="InterPro" id="IPR018227">
    <property type="entry name" value="Amino_acid_transport_2"/>
</dbReference>
<evidence type="ECO:0000256" key="7">
    <source>
        <dbReference type="ARBA" id="ARBA00022989"/>
    </source>
</evidence>
<evidence type="ECO:0000256" key="6">
    <source>
        <dbReference type="ARBA" id="ARBA00022970"/>
    </source>
</evidence>
<feature type="transmembrane region" description="Helical" evidence="9">
    <location>
        <begin position="41"/>
        <end position="65"/>
    </location>
</feature>
<feature type="transmembrane region" description="Helical" evidence="9">
    <location>
        <begin position="116"/>
        <end position="140"/>
    </location>
</feature>
<evidence type="ECO:0000313" key="11">
    <source>
        <dbReference type="Proteomes" id="UP001178148"/>
    </source>
</evidence>
<dbReference type="InterPro" id="IPR013059">
    <property type="entry name" value="Trp_tyr_transpt"/>
</dbReference>
<keyword evidence="3" id="KW-1003">Cell membrane</keyword>
<evidence type="ECO:0000256" key="1">
    <source>
        <dbReference type="ARBA" id="ARBA00004429"/>
    </source>
</evidence>
<dbReference type="GO" id="GO:0015173">
    <property type="term" value="F:aromatic amino acid transmembrane transporter activity"/>
    <property type="evidence" value="ECO:0007669"/>
    <property type="project" value="InterPro"/>
</dbReference>
<keyword evidence="11" id="KW-1185">Reference proteome</keyword>
<keyword evidence="2" id="KW-0813">Transport</keyword>
<dbReference type="PRINTS" id="PR00166">
    <property type="entry name" value="AROAAPRMEASE"/>
</dbReference>
<comment type="subcellular location">
    <subcellularLocation>
        <location evidence="1">Cell inner membrane</location>
        <topology evidence="1">Multi-pass membrane protein</topology>
    </subcellularLocation>
</comment>
<dbReference type="Pfam" id="PF03222">
    <property type="entry name" value="Trp_Tyr_perm"/>
    <property type="match status" value="1"/>
</dbReference>
<evidence type="ECO:0000256" key="3">
    <source>
        <dbReference type="ARBA" id="ARBA00022475"/>
    </source>
</evidence>
<dbReference type="EMBL" id="JASXSV010000007">
    <property type="protein sequence ID" value="MDP0588779.1"/>
    <property type="molecule type" value="Genomic_DNA"/>
</dbReference>
<evidence type="ECO:0000313" key="10">
    <source>
        <dbReference type="EMBL" id="MDP0588779.1"/>
    </source>
</evidence>
<evidence type="ECO:0000256" key="8">
    <source>
        <dbReference type="ARBA" id="ARBA00023136"/>
    </source>
</evidence>
<feature type="transmembrane region" description="Helical" evidence="9">
    <location>
        <begin position="317"/>
        <end position="333"/>
    </location>
</feature>
<dbReference type="GO" id="GO:0005886">
    <property type="term" value="C:plasma membrane"/>
    <property type="evidence" value="ECO:0007669"/>
    <property type="project" value="UniProtKB-SubCell"/>
</dbReference>
<name>A0AA90SSS8_9GAMM</name>
<keyword evidence="4" id="KW-0997">Cell inner membrane</keyword>
<feature type="transmembrane region" description="Helical" evidence="9">
    <location>
        <begin position="375"/>
        <end position="400"/>
    </location>
</feature>
<evidence type="ECO:0000256" key="9">
    <source>
        <dbReference type="SAM" id="Phobius"/>
    </source>
</evidence>
<dbReference type="PANTHER" id="PTHR46997:SF2">
    <property type="entry name" value="TYROSINE-SPECIFIC TRANSPORT SYSTEM"/>
    <property type="match status" value="1"/>
</dbReference>
<keyword evidence="6" id="KW-0029">Amino-acid transport</keyword>
<dbReference type="Proteomes" id="UP001178148">
    <property type="component" value="Unassembled WGS sequence"/>
</dbReference>